<evidence type="ECO:0000313" key="1">
    <source>
        <dbReference type="EMBL" id="MBK4737570.1"/>
    </source>
</evidence>
<dbReference type="RefSeq" id="WP_200595981.1">
    <property type="nucleotide sequence ID" value="NZ_JAEPBG010000013.1"/>
</dbReference>
<proteinExistence type="predicted"/>
<gene>
    <name evidence="1" type="ORF">JJB74_23370</name>
</gene>
<keyword evidence="2" id="KW-1185">Reference proteome</keyword>
<reference evidence="1" key="1">
    <citation type="submission" date="2021-01" db="EMBL/GenBank/DDBJ databases">
        <title>Genome sequence of strain Noviherbaspirillum sp. DKR-6.</title>
        <authorList>
            <person name="Chaudhary D.K."/>
        </authorList>
    </citation>
    <scope>NUCLEOTIDE SEQUENCE</scope>
    <source>
        <strain evidence="1">DKR-6</strain>
    </source>
</reference>
<dbReference type="EMBL" id="JAEPBG010000013">
    <property type="protein sequence ID" value="MBK4737570.1"/>
    <property type="molecule type" value="Genomic_DNA"/>
</dbReference>
<dbReference type="Proteomes" id="UP000622890">
    <property type="component" value="Unassembled WGS sequence"/>
</dbReference>
<evidence type="ECO:0000313" key="2">
    <source>
        <dbReference type="Proteomes" id="UP000622890"/>
    </source>
</evidence>
<comment type="caution">
    <text evidence="1">The sequence shown here is derived from an EMBL/GenBank/DDBJ whole genome shotgun (WGS) entry which is preliminary data.</text>
</comment>
<dbReference type="AlphaFoldDB" id="A0A934SYC3"/>
<protein>
    <submittedName>
        <fullName evidence="1">Uncharacterized protein</fullName>
    </submittedName>
</protein>
<sequence length="49" mass="5623">MNTSTTQQFTPAYGVASEEKKSIWRRIFDAWVRSHEARLGPNGIPFLDL</sequence>
<name>A0A934SYC3_9BURK</name>
<accession>A0A934SYC3</accession>
<organism evidence="1 2">
    <name type="scientific">Noviherbaspirillum pedocola</name>
    <dbReference type="NCBI Taxonomy" id="2801341"/>
    <lineage>
        <taxon>Bacteria</taxon>
        <taxon>Pseudomonadati</taxon>
        <taxon>Pseudomonadota</taxon>
        <taxon>Betaproteobacteria</taxon>
        <taxon>Burkholderiales</taxon>
        <taxon>Oxalobacteraceae</taxon>
        <taxon>Noviherbaspirillum</taxon>
    </lineage>
</organism>